<dbReference type="RefSeq" id="WP_284063722.1">
    <property type="nucleotide sequence ID" value="NZ_CP126159.1"/>
</dbReference>
<keyword evidence="1" id="KW-0472">Membrane</keyword>
<gene>
    <name evidence="2" type="ORF">ACFQFD_00655</name>
</gene>
<reference evidence="2 3" key="1">
    <citation type="journal article" date="2019" name="Int. J. Syst. Evol. Microbiol.">
        <title>The Global Catalogue of Microorganisms (GCM) 10K type strain sequencing project: providing services to taxonomists for standard genome sequencing and annotation.</title>
        <authorList>
            <consortium name="The Broad Institute Genomics Platform"/>
            <consortium name="The Broad Institute Genome Sequencing Center for Infectious Disease"/>
            <person name="Wu L."/>
            <person name="Ma J."/>
        </authorList>
    </citation>
    <scope>NUCLEOTIDE SEQUENCE [LARGE SCALE GENOMIC DNA]</scope>
    <source>
        <strain evidence="2 3">SYNS20</strain>
    </source>
</reference>
<dbReference type="EMBL" id="JBHSWX010000001">
    <property type="protein sequence ID" value="MFC6784545.1"/>
    <property type="molecule type" value="Genomic_DNA"/>
</dbReference>
<name>A0ABD5T5B2_9EURY</name>
<dbReference type="AlphaFoldDB" id="A0ABD5T5B2"/>
<keyword evidence="1" id="KW-1133">Transmembrane helix</keyword>
<dbReference type="Proteomes" id="UP001596443">
    <property type="component" value="Unassembled WGS sequence"/>
</dbReference>
<dbReference type="GeneID" id="81211257"/>
<evidence type="ECO:0000313" key="3">
    <source>
        <dbReference type="Proteomes" id="UP001596443"/>
    </source>
</evidence>
<keyword evidence="1" id="KW-0812">Transmembrane</keyword>
<proteinExistence type="predicted"/>
<keyword evidence="3" id="KW-1185">Reference proteome</keyword>
<accession>A0ABD5T5B2</accession>
<protein>
    <submittedName>
        <fullName evidence="2">Uncharacterized protein</fullName>
    </submittedName>
</protein>
<organism evidence="2 3">
    <name type="scientific">Halobaculum halobium</name>
    <dbReference type="NCBI Taxonomy" id="3032281"/>
    <lineage>
        <taxon>Archaea</taxon>
        <taxon>Methanobacteriati</taxon>
        <taxon>Methanobacteriota</taxon>
        <taxon>Stenosarchaea group</taxon>
        <taxon>Halobacteria</taxon>
        <taxon>Halobacteriales</taxon>
        <taxon>Haloferacaceae</taxon>
        <taxon>Halobaculum</taxon>
    </lineage>
</organism>
<comment type="caution">
    <text evidence="2">The sequence shown here is derived from an EMBL/GenBank/DDBJ whole genome shotgun (WGS) entry which is preliminary data.</text>
</comment>
<evidence type="ECO:0000256" key="1">
    <source>
        <dbReference type="SAM" id="Phobius"/>
    </source>
</evidence>
<evidence type="ECO:0000313" key="2">
    <source>
        <dbReference type="EMBL" id="MFC6784545.1"/>
    </source>
</evidence>
<sequence length="79" mass="8548">MHNSPSIQELRRIRRLLGWLAFVIANGVIVIVGANTGGVSTVPLMELGYILASVNMLVSIVVMGYFALGVGLTYPSDWE</sequence>
<feature type="transmembrane region" description="Helical" evidence="1">
    <location>
        <begin position="47"/>
        <end position="74"/>
    </location>
</feature>
<feature type="transmembrane region" description="Helical" evidence="1">
    <location>
        <begin position="16"/>
        <end position="35"/>
    </location>
</feature>